<proteinExistence type="predicted"/>
<dbReference type="OrthoDB" id="3232941at2759"/>
<evidence type="ECO:0000313" key="2">
    <source>
        <dbReference type="EMBL" id="THU75342.1"/>
    </source>
</evidence>
<accession>A0A4S8KIR0</accession>
<gene>
    <name evidence="2" type="ORF">K435DRAFT_707335</name>
</gene>
<sequence>MLGTTDNFNTETFERLHIDFAKAGWHASNKRDHFPQMLWSQGGQESHGDESSDDENEPVIEESDESDAMDIDLDSSNQQRKIHYTMAKYPPEPNKSLSRIQTFHHAPNFEKHLKKYVNGFRPENQRLRGKALDTTPLPFDRVDVWHQFKLNPTSLVDGEVWVETVKALPVWKHSTNTRFDTVIALVDDNAESTAPLVYVEWLQWYSNFRKSPDGPHGMYLVTKTKDSDGHPQGEVVEMARIRQVCMLMPADPKLNHSQSGSVLDSCNRFFVNQMQSKYAFQTIY</sequence>
<dbReference type="EMBL" id="ML182333">
    <property type="protein sequence ID" value="THU75342.1"/>
    <property type="molecule type" value="Genomic_DNA"/>
</dbReference>
<dbReference type="Proteomes" id="UP000297245">
    <property type="component" value="Unassembled WGS sequence"/>
</dbReference>
<protein>
    <submittedName>
        <fullName evidence="2">Uncharacterized protein</fullName>
    </submittedName>
</protein>
<feature type="region of interest" description="Disordered" evidence="1">
    <location>
        <begin position="39"/>
        <end position="72"/>
    </location>
</feature>
<organism evidence="2 3">
    <name type="scientific">Dendrothele bispora (strain CBS 962.96)</name>
    <dbReference type="NCBI Taxonomy" id="1314807"/>
    <lineage>
        <taxon>Eukaryota</taxon>
        <taxon>Fungi</taxon>
        <taxon>Dikarya</taxon>
        <taxon>Basidiomycota</taxon>
        <taxon>Agaricomycotina</taxon>
        <taxon>Agaricomycetes</taxon>
        <taxon>Agaricomycetidae</taxon>
        <taxon>Agaricales</taxon>
        <taxon>Agaricales incertae sedis</taxon>
        <taxon>Dendrothele</taxon>
    </lineage>
</organism>
<reference evidence="2 3" key="1">
    <citation type="journal article" date="2019" name="Nat. Ecol. Evol.">
        <title>Megaphylogeny resolves global patterns of mushroom evolution.</title>
        <authorList>
            <person name="Varga T."/>
            <person name="Krizsan K."/>
            <person name="Foldi C."/>
            <person name="Dima B."/>
            <person name="Sanchez-Garcia M."/>
            <person name="Sanchez-Ramirez S."/>
            <person name="Szollosi G.J."/>
            <person name="Szarkandi J.G."/>
            <person name="Papp V."/>
            <person name="Albert L."/>
            <person name="Andreopoulos W."/>
            <person name="Angelini C."/>
            <person name="Antonin V."/>
            <person name="Barry K.W."/>
            <person name="Bougher N.L."/>
            <person name="Buchanan P."/>
            <person name="Buyck B."/>
            <person name="Bense V."/>
            <person name="Catcheside P."/>
            <person name="Chovatia M."/>
            <person name="Cooper J."/>
            <person name="Damon W."/>
            <person name="Desjardin D."/>
            <person name="Finy P."/>
            <person name="Geml J."/>
            <person name="Haridas S."/>
            <person name="Hughes K."/>
            <person name="Justo A."/>
            <person name="Karasinski D."/>
            <person name="Kautmanova I."/>
            <person name="Kiss B."/>
            <person name="Kocsube S."/>
            <person name="Kotiranta H."/>
            <person name="LaButti K.M."/>
            <person name="Lechner B.E."/>
            <person name="Liimatainen K."/>
            <person name="Lipzen A."/>
            <person name="Lukacs Z."/>
            <person name="Mihaltcheva S."/>
            <person name="Morgado L.N."/>
            <person name="Niskanen T."/>
            <person name="Noordeloos M.E."/>
            <person name="Ohm R.A."/>
            <person name="Ortiz-Santana B."/>
            <person name="Ovrebo C."/>
            <person name="Racz N."/>
            <person name="Riley R."/>
            <person name="Savchenko A."/>
            <person name="Shiryaev A."/>
            <person name="Soop K."/>
            <person name="Spirin V."/>
            <person name="Szebenyi C."/>
            <person name="Tomsovsky M."/>
            <person name="Tulloss R.E."/>
            <person name="Uehling J."/>
            <person name="Grigoriev I.V."/>
            <person name="Vagvolgyi C."/>
            <person name="Papp T."/>
            <person name="Martin F.M."/>
            <person name="Miettinen O."/>
            <person name="Hibbett D.S."/>
            <person name="Nagy L.G."/>
        </authorList>
    </citation>
    <scope>NUCLEOTIDE SEQUENCE [LARGE SCALE GENOMIC DNA]</scope>
    <source>
        <strain evidence="2 3">CBS 962.96</strain>
    </source>
</reference>
<dbReference type="AlphaFoldDB" id="A0A4S8KIR0"/>
<evidence type="ECO:0000313" key="3">
    <source>
        <dbReference type="Proteomes" id="UP000297245"/>
    </source>
</evidence>
<name>A0A4S8KIR0_DENBC</name>
<feature type="compositionally biased region" description="Acidic residues" evidence="1">
    <location>
        <begin position="51"/>
        <end position="72"/>
    </location>
</feature>
<keyword evidence="3" id="KW-1185">Reference proteome</keyword>
<evidence type="ECO:0000256" key="1">
    <source>
        <dbReference type="SAM" id="MobiDB-lite"/>
    </source>
</evidence>